<feature type="domain" description="Bacterial toxin 28" evidence="2">
    <location>
        <begin position="2"/>
        <end position="28"/>
    </location>
</feature>
<protein>
    <recommendedName>
        <fullName evidence="2">Bacterial toxin 28 domain-containing protein</fullName>
    </recommendedName>
</protein>
<dbReference type="InterPro" id="IPR028948">
    <property type="entry name" value="Ntox28"/>
</dbReference>
<accession>A0A6G9YVR9</accession>
<evidence type="ECO:0000313" key="4">
    <source>
        <dbReference type="Proteomes" id="UP000503540"/>
    </source>
</evidence>
<evidence type="ECO:0000259" key="2">
    <source>
        <dbReference type="Pfam" id="PF15605"/>
    </source>
</evidence>
<name>A0A6G9YVR9_9NOCA</name>
<dbReference type="EMBL" id="CP046172">
    <property type="protein sequence ID" value="QIS16923.1"/>
    <property type="molecule type" value="Genomic_DNA"/>
</dbReference>
<dbReference type="Proteomes" id="UP000503540">
    <property type="component" value="Chromosome"/>
</dbReference>
<evidence type="ECO:0000256" key="1">
    <source>
        <dbReference type="SAM" id="MobiDB-lite"/>
    </source>
</evidence>
<dbReference type="KEGG" id="nah:F5544_31010"/>
<sequence length="29" mass="3165">MKEHLTDGDLDAARRELNGEVVAAKPDGR</sequence>
<reference evidence="3 4" key="1">
    <citation type="journal article" date="2019" name="ACS Chem. Biol.">
        <title>Identification and Mobilization of a Cryptic Antibiotic Biosynthesis Gene Locus from a Human-Pathogenic Nocardia Isolate.</title>
        <authorList>
            <person name="Herisse M."/>
            <person name="Ishida K."/>
            <person name="Porter J.L."/>
            <person name="Howden B."/>
            <person name="Hertweck C."/>
            <person name="Stinear T.P."/>
            <person name="Pidot S.J."/>
        </authorList>
    </citation>
    <scope>NUCLEOTIDE SEQUENCE [LARGE SCALE GENOMIC DNA]</scope>
    <source>
        <strain evidence="3 4">AUSMDU00012717</strain>
    </source>
</reference>
<proteinExistence type="predicted"/>
<dbReference type="AlphaFoldDB" id="A0A6G9YVR9"/>
<keyword evidence="4" id="KW-1185">Reference proteome</keyword>
<feature type="compositionally biased region" description="Basic and acidic residues" evidence="1">
    <location>
        <begin position="1"/>
        <end position="18"/>
    </location>
</feature>
<organism evidence="3 4">
    <name type="scientific">Nocardia arthritidis</name>
    <dbReference type="NCBI Taxonomy" id="228602"/>
    <lineage>
        <taxon>Bacteria</taxon>
        <taxon>Bacillati</taxon>
        <taxon>Actinomycetota</taxon>
        <taxon>Actinomycetes</taxon>
        <taxon>Mycobacteriales</taxon>
        <taxon>Nocardiaceae</taxon>
        <taxon>Nocardia</taxon>
    </lineage>
</organism>
<evidence type="ECO:0000313" key="3">
    <source>
        <dbReference type="EMBL" id="QIS16923.1"/>
    </source>
</evidence>
<feature type="region of interest" description="Disordered" evidence="1">
    <location>
        <begin position="1"/>
        <end position="29"/>
    </location>
</feature>
<gene>
    <name evidence="3" type="ORF">F5544_31010</name>
</gene>
<dbReference type="Pfam" id="PF15605">
    <property type="entry name" value="Ntox28"/>
    <property type="match status" value="1"/>
</dbReference>